<accession>A0A5D3BMP5</accession>
<dbReference type="AlphaFoldDB" id="A0A5D3BMP5"/>
<dbReference type="Proteomes" id="UP000321947">
    <property type="component" value="Unassembled WGS sequence"/>
</dbReference>
<proteinExistence type="predicted"/>
<reference evidence="1 2" key="1">
    <citation type="submission" date="2019-08" db="EMBL/GenBank/DDBJ databases">
        <title>Draft genome sequences of two oriental melons (Cucumis melo L. var makuwa).</title>
        <authorList>
            <person name="Kwon S.-Y."/>
        </authorList>
    </citation>
    <scope>NUCLEOTIDE SEQUENCE [LARGE SCALE GENOMIC DNA]</scope>
    <source>
        <strain evidence="2">cv. Chang Bougi</strain>
        <tissue evidence="1">Leaf</tissue>
    </source>
</reference>
<comment type="caution">
    <text evidence="1">The sequence shown here is derived from an EMBL/GenBank/DDBJ whole genome shotgun (WGS) entry which is preliminary data.</text>
</comment>
<organism evidence="1 2">
    <name type="scientific">Cucumis melo var. makuwa</name>
    <name type="common">Oriental melon</name>
    <dbReference type="NCBI Taxonomy" id="1194695"/>
    <lineage>
        <taxon>Eukaryota</taxon>
        <taxon>Viridiplantae</taxon>
        <taxon>Streptophyta</taxon>
        <taxon>Embryophyta</taxon>
        <taxon>Tracheophyta</taxon>
        <taxon>Spermatophyta</taxon>
        <taxon>Magnoliopsida</taxon>
        <taxon>eudicotyledons</taxon>
        <taxon>Gunneridae</taxon>
        <taxon>Pentapetalae</taxon>
        <taxon>rosids</taxon>
        <taxon>fabids</taxon>
        <taxon>Cucurbitales</taxon>
        <taxon>Cucurbitaceae</taxon>
        <taxon>Benincaseae</taxon>
        <taxon>Cucumis</taxon>
    </lineage>
</organism>
<evidence type="ECO:0008006" key="3">
    <source>
        <dbReference type="Google" id="ProtNLM"/>
    </source>
</evidence>
<evidence type="ECO:0000313" key="1">
    <source>
        <dbReference type="EMBL" id="TYJ99428.1"/>
    </source>
</evidence>
<name>A0A5D3BMP5_CUCMM</name>
<protein>
    <recommendedName>
        <fullName evidence="3">Ty3-gypsy retrotransposon protein</fullName>
    </recommendedName>
</protein>
<sequence>MGGLQQCLKAGVGHKACVQGKQLVASKEVRGKPYAQGGPCEMPDTRLGEASDVPLHEALYARGILKGSLKLMFYKCFLGTKMSQTTFNEVGKGRQGQPTAATISDLSLSVAVRCAPTPPPESPRSSAVVGAQPPVVRLLPFVRSDPPPPLILLSSSSSLRSEHLRPPPTSFDRVCPVATVVVLSSSTFDPLRSVHHTQADQVDRSEPSSLSIRPVREVKLEFWGFTASVVGANSPLFGCIRLDVELNKDISYSSMMFEQLCVVCAYDRAVLLMEYGL</sequence>
<gene>
    <name evidence="1" type="ORF">E5676_scaffold316G00160</name>
</gene>
<evidence type="ECO:0000313" key="2">
    <source>
        <dbReference type="Proteomes" id="UP000321947"/>
    </source>
</evidence>
<dbReference type="EMBL" id="SSTD01017699">
    <property type="protein sequence ID" value="TYJ99428.1"/>
    <property type="molecule type" value="Genomic_DNA"/>
</dbReference>